<evidence type="ECO:0000256" key="2">
    <source>
        <dbReference type="SAM" id="SignalP"/>
    </source>
</evidence>
<proteinExistence type="predicted"/>
<feature type="compositionally biased region" description="Basic and acidic residues" evidence="1">
    <location>
        <begin position="524"/>
        <end position="540"/>
    </location>
</feature>
<reference evidence="3" key="1">
    <citation type="submission" date="2019-06" db="EMBL/GenBank/DDBJ databases">
        <authorList>
            <consortium name="Wellcome Sanger Institute Data Sharing"/>
        </authorList>
    </citation>
    <scope>NUCLEOTIDE SEQUENCE [LARGE SCALE GENOMIC DNA]</scope>
</reference>
<accession>A0A672J5J4</accession>
<dbReference type="SUPFAM" id="SSF54098">
    <property type="entry name" value="Prion-like"/>
    <property type="match status" value="1"/>
</dbReference>
<keyword evidence="4" id="KW-1185">Reference proteome</keyword>
<evidence type="ECO:0000256" key="1">
    <source>
        <dbReference type="SAM" id="MobiDB-lite"/>
    </source>
</evidence>
<organism evidence="3 4">
    <name type="scientific">Salarias fasciatus</name>
    <name type="common">Jewelled blenny</name>
    <name type="synonym">Blennius fasciatus</name>
    <dbReference type="NCBI Taxonomy" id="181472"/>
    <lineage>
        <taxon>Eukaryota</taxon>
        <taxon>Metazoa</taxon>
        <taxon>Chordata</taxon>
        <taxon>Craniata</taxon>
        <taxon>Vertebrata</taxon>
        <taxon>Euteleostomi</taxon>
        <taxon>Actinopterygii</taxon>
        <taxon>Neopterygii</taxon>
        <taxon>Teleostei</taxon>
        <taxon>Neoteleostei</taxon>
        <taxon>Acanthomorphata</taxon>
        <taxon>Ovalentaria</taxon>
        <taxon>Blenniimorphae</taxon>
        <taxon>Blenniiformes</taxon>
        <taxon>Blennioidei</taxon>
        <taxon>Blenniidae</taxon>
        <taxon>Salariinae</taxon>
        <taxon>Salarias</taxon>
    </lineage>
</organism>
<keyword evidence="2" id="KW-0732">Signal</keyword>
<dbReference type="AlphaFoldDB" id="A0A672J5J4"/>
<feature type="signal peptide" evidence="2">
    <location>
        <begin position="1"/>
        <end position="23"/>
    </location>
</feature>
<dbReference type="Gene3D" id="1.10.790.10">
    <property type="entry name" value="Prion/Doppel protein, beta-ribbon domain"/>
    <property type="match status" value="1"/>
</dbReference>
<dbReference type="GO" id="GO:0016020">
    <property type="term" value="C:membrane"/>
    <property type="evidence" value="ECO:0007669"/>
    <property type="project" value="InterPro"/>
</dbReference>
<feature type="region of interest" description="Disordered" evidence="1">
    <location>
        <begin position="499"/>
        <end position="545"/>
    </location>
</feature>
<evidence type="ECO:0000313" key="3">
    <source>
        <dbReference type="Ensembl" id="ENSSFAP00005048335.1"/>
    </source>
</evidence>
<reference evidence="3" key="3">
    <citation type="submission" date="2025-09" db="UniProtKB">
        <authorList>
            <consortium name="Ensembl"/>
        </authorList>
    </citation>
    <scope>IDENTIFICATION</scope>
</reference>
<reference evidence="3" key="2">
    <citation type="submission" date="2025-08" db="UniProtKB">
        <authorList>
            <consortium name="Ensembl"/>
        </authorList>
    </citation>
    <scope>IDENTIFICATION</scope>
</reference>
<feature type="region of interest" description="Disordered" evidence="1">
    <location>
        <begin position="437"/>
        <end position="465"/>
    </location>
</feature>
<dbReference type="GO" id="GO:0051260">
    <property type="term" value="P:protein homooligomerization"/>
    <property type="evidence" value="ECO:0007669"/>
    <property type="project" value="InterPro"/>
</dbReference>
<dbReference type="OMA" id="PXTTANT"/>
<dbReference type="Ensembl" id="ENSSFAT00005049947.1">
    <property type="protein sequence ID" value="ENSSFAP00005048335.1"/>
    <property type="gene ID" value="ENSSFAG00005023483.1"/>
</dbReference>
<sequence length="624" mass="67229">MKRTTIALLCLFLILVGINISQAGTKGKLGGVIKLFKKPSTTKPKATIIKESKKPTQTNQGSYPRQPGSYPQQPGSYPQQPGSYPQQPGSYPQQPGSYPQQPGSYPQQPGSYPQQPGRYPQQPGSYPQQPGSYPQQPGGYPQQPGSYPQQPGGYPQQPGSYPQQPGGYPQQPGSYPRQSGSYPQQPGSYPQQPGSYPQQPGGYPRQPGSYPQQSGGYPRQPGDYPYPAGYPQQPGYPVRSYPVGGHPPQGSPYGGHLGTYGGYPGGYINYNPNNKILSPHYGGSFGYGGYGGGGGSPFSHSVNAMGYAPSDKSRGFGRTAVMAAAGGAMAGMALGYGLGRFPRPDFQFHSREQEYFYNYYMYKKYGVQSTDGNDYSRDYTYSQSAQGFDKFMTSCMKRTDLLPVENRKQQNKPLTPITMTTKISSVKTTTAATVTAISSNSTNVNRTDQNPSPPGLLTPSPLNASEVNPITPASVVHDNKTVDTVETGSLVANTTTVVATVSGPGHPSGNNKTSAENPPSVPHVQEKPEVEPSQLPKKEAADDDEDTVSIVEIGYPALINQVKVKRCTELYVVHTERQLKKKTTTTPTPQSGAQRLQIGLGEQLSVVTSIILMILNTNMQDLLH</sequence>
<name>A0A672J5J4_SALFA</name>
<dbReference type="InterPro" id="IPR036924">
    <property type="entry name" value="Prion/Doppel_b-ribbon_dom_sf"/>
</dbReference>
<dbReference type="Proteomes" id="UP000472267">
    <property type="component" value="Chromosome 12"/>
</dbReference>
<feature type="compositionally biased region" description="Low complexity" evidence="1">
    <location>
        <begin position="62"/>
        <end position="237"/>
    </location>
</feature>
<feature type="chain" id="PRO_5025598895" evidence="2">
    <location>
        <begin position="24"/>
        <end position="624"/>
    </location>
</feature>
<feature type="region of interest" description="Disordered" evidence="1">
    <location>
        <begin position="40"/>
        <end position="250"/>
    </location>
</feature>
<feature type="compositionally biased region" description="Polar residues" evidence="1">
    <location>
        <begin position="508"/>
        <end position="517"/>
    </location>
</feature>
<evidence type="ECO:0000313" key="4">
    <source>
        <dbReference type="Proteomes" id="UP000472267"/>
    </source>
</evidence>
<protein>
    <submittedName>
        <fullName evidence="3">Prion protein, related sequence 3</fullName>
    </submittedName>
</protein>
<dbReference type="InParanoid" id="A0A672J5J4"/>